<evidence type="ECO:0000256" key="1">
    <source>
        <dbReference type="SAM" id="MobiDB-lite"/>
    </source>
</evidence>
<dbReference type="AlphaFoldDB" id="A0A8X7SEV6"/>
<reference evidence="2 3" key="1">
    <citation type="submission" date="2020-02" db="EMBL/GenBank/DDBJ databases">
        <authorList>
            <person name="Ma Q."/>
            <person name="Huang Y."/>
            <person name="Song X."/>
            <person name="Pei D."/>
        </authorList>
    </citation>
    <scope>NUCLEOTIDE SEQUENCE [LARGE SCALE GENOMIC DNA]</scope>
    <source>
        <strain evidence="2">Sxm20200214</strain>
        <tissue evidence="2">Leaf</tissue>
    </source>
</reference>
<evidence type="ECO:0000313" key="2">
    <source>
        <dbReference type="EMBL" id="KAG2302694.1"/>
    </source>
</evidence>
<protein>
    <submittedName>
        <fullName evidence="2">Uncharacterized protein</fullName>
    </submittedName>
</protein>
<proteinExistence type="predicted"/>
<name>A0A8X7SEV6_BRACI</name>
<sequence length="64" mass="6889">MAYSPDLYVFGSDASSVLSGTKKSPQSSRRKGRERSSSSSSEAIRDCTPDDEEVLSDLGKLTKS</sequence>
<evidence type="ECO:0000313" key="3">
    <source>
        <dbReference type="Proteomes" id="UP000886595"/>
    </source>
</evidence>
<comment type="caution">
    <text evidence="2">The sequence shown here is derived from an EMBL/GenBank/DDBJ whole genome shotgun (WGS) entry which is preliminary data.</text>
</comment>
<organism evidence="2 3">
    <name type="scientific">Brassica carinata</name>
    <name type="common">Ethiopian mustard</name>
    <name type="synonym">Abyssinian cabbage</name>
    <dbReference type="NCBI Taxonomy" id="52824"/>
    <lineage>
        <taxon>Eukaryota</taxon>
        <taxon>Viridiplantae</taxon>
        <taxon>Streptophyta</taxon>
        <taxon>Embryophyta</taxon>
        <taxon>Tracheophyta</taxon>
        <taxon>Spermatophyta</taxon>
        <taxon>Magnoliopsida</taxon>
        <taxon>eudicotyledons</taxon>
        <taxon>Gunneridae</taxon>
        <taxon>Pentapetalae</taxon>
        <taxon>rosids</taxon>
        <taxon>malvids</taxon>
        <taxon>Brassicales</taxon>
        <taxon>Brassicaceae</taxon>
        <taxon>Brassiceae</taxon>
        <taxon>Brassica</taxon>
    </lineage>
</organism>
<keyword evidence="3" id="KW-1185">Reference proteome</keyword>
<accession>A0A8X7SEV6</accession>
<gene>
    <name evidence="2" type="ORF">Bca52824_031345</name>
</gene>
<dbReference type="EMBL" id="JAAMPC010000007">
    <property type="protein sequence ID" value="KAG2302694.1"/>
    <property type="molecule type" value="Genomic_DNA"/>
</dbReference>
<feature type="compositionally biased region" description="Polar residues" evidence="1">
    <location>
        <begin position="14"/>
        <end position="26"/>
    </location>
</feature>
<dbReference type="Proteomes" id="UP000886595">
    <property type="component" value="Unassembled WGS sequence"/>
</dbReference>
<feature type="region of interest" description="Disordered" evidence="1">
    <location>
        <begin position="14"/>
        <end position="64"/>
    </location>
</feature>